<gene>
    <name evidence="4" type="primary">20208405</name>
    <name evidence="3" type="ORF">HELRODRAFT_182176</name>
</gene>
<reference evidence="4" key="3">
    <citation type="submission" date="2015-06" db="UniProtKB">
        <authorList>
            <consortium name="EnsemblMetazoa"/>
        </authorList>
    </citation>
    <scope>IDENTIFICATION</scope>
</reference>
<reference evidence="5" key="1">
    <citation type="submission" date="2012-12" db="EMBL/GenBank/DDBJ databases">
        <authorList>
            <person name="Hellsten U."/>
            <person name="Grimwood J."/>
            <person name="Chapman J.A."/>
            <person name="Shapiro H."/>
            <person name="Aerts A."/>
            <person name="Otillar R.P."/>
            <person name="Terry A.Y."/>
            <person name="Boore J.L."/>
            <person name="Simakov O."/>
            <person name="Marletaz F."/>
            <person name="Cho S.-J."/>
            <person name="Edsinger-Gonzales E."/>
            <person name="Havlak P."/>
            <person name="Kuo D.-H."/>
            <person name="Larsson T."/>
            <person name="Lv J."/>
            <person name="Arendt D."/>
            <person name="Savage R."/>
            <person name="Osoegawa K."/>
            <person name="de Jong P."/>
            <person name="Lindberg D.R."/>
            <person name="Seaver E.C."/>
            <person name="Weisblat D.A."/>
            <person name="Putnam N.H."/>
            <person name="Grigoriev I.V."/>
            <person name="Rokhsar D.S."/>
        </authorList>
    </citation>
    <scope>NUCLEOTIDE SEQUENCE</scope>
</reference>
<protein>
    <submittedName>
        <fullName evidence="3 4">Uncharacterized protein</fullName>
    </submittedName>
</protein>
<organism evidence="4 5">
    <name type="scientific">Helobdella robusta</name>
    <name type="common">Californian leech</name>
    <dbReference type="NCBI Taxonomy" id="6412"/>
    <lineage>
        <taxon>Eukaryota</taxon>
        <taxon>Metazoa</taxon>
        <taxon>Spiralia</taxon>
        <taxon>Lophotrochozoa</taxon>
        <taxon>Annelida</taxon>
        <taxon>Clitellata</taxon>
        <taxon>Hirudinea</taxon>
        <taxon>Rhynchobdellida</taxon>
        <taxon>Glossiphoniidae</taxon>
        <taxon>Helobdella</taxon>
    </lineage>
</organism>
<evidence type="ECO:0000256" key="1">
    <source>
        <dbReference type="SAM" id="MobiDB-lite"/>
    </source>
</evidence>
<evidence type="ECO:0000313" key="5">
    <source>
        <dbReference type="Proteomes" id="UP000015101"/>
    </source>
</evidence>
<feature type="chain" id="PRO_5010980647" evidence="2">
    <location>
        <begin position="23"/>
        <end position="138"/>
    </location>
</feature>
<dbReference type="GeneID" id="20208405"/>
<feature type="signal peptide" evidence="2">
    <location>
        <begin position="1"/>
        <end position="22"/>
    </location>
</feature>
<dbReference type="HOGENOM" id="CLU_1857464_0_0_1"/>
<reference evidence="3 5" key="2">
    <citation type="journal article" date="2013" name="Nature">
        <title>Insights into bilaterian evolution from three spiralian genomes.</title>
        <authorList>
            <person name="Simakov O."/>
            <person name="Marletaz F."/>
            <person name="Cho S.J."/>
            <person name="Edsinger-Gonzales E."/>
            <person name="Havlak P."/>
            <person name="Hellsten U."/>
            <person name="Kuo D.H."/>
            <person name="Larsson T."/>
            <person name="Lv J."/>
            <person name="Arendt D."/>
            <person name="Savage R."/>
            <person name="Osoegawa K."/>
            <person name="de Jong P."/>
            <person name="Grimwood J."/>
            <person name="Chapman J.A."/>
            <person name="Shapiro H."/>
            <person name="Aerts A."/>
            <person name="Otillar R.P."/>
            <person name="Terry A.Y."/>
            <person name="Boore J.L."/>
            <person name="Grigoriev I.V."/>
            <person name="Lindberg D.R."/>
            <person name="Seaver E.C."/>
            <person name="Weisblat D.A."/>
            <person name="Putnam N.H."/>
            <person name="Rokhsar D.S."/>
        </authorList>
    </citation>
    <scope>NUCLEOTIDE SEQUENCE</scope>
</reference>
<dbReference type="KEGG" id="hro:HELRODRAFT_182176"/>
<evidence type="ECO:0000313" key="3">
    <source>
        <dbReference type="EMBL" id="ESN91204.1"/>
    </source>
</evidence>
<dbReference type="EnsemblMetazoa" id="HelroT182176">
    <property type="protein sequence ID" value="HelroP182176"/>
    <property type="gene ID" value="HelroG182176"/>
</dbReference>
<dbReference type="RefSeq" id="XP_009030723.1">
    <property type="nucleotide sequence ID" value="XM_009032475.1"/>
</dbReference>
<evidence type="ECO:0000313" key="4">
    <source>
        <dbReference type="EnsemblMetazoa" id="HelroP182176"/>
    </source>
</evidence>
<accession>T1FHV6</accession>
<keyword evidence="5" id="KW-1185">Reference proteome</keyword>
<dbReference type="CTD" id="20208405"/>
<feature type="compositionally biased region" description="Acidic residues" evidence="1">
    <location>
        <begin position="47"/>
        <end position="95"/>
    </location>
</feature>
<dbReference type="EMBL" id="KB097710">
    <property type="protein sequence ID" value="ESN91204.1"/>
    <property type="molecule type" value="Genomic_DNA"/>
</dbReference>
<dbReference type="EMBL" id="AMQM01008010">
    <property type="status" value="NOT_ANNOTATED_CDS"/>
    <property type="molecule type" value="Genomic_DNA"/>
</dbReference>
<dbReference type="AlphaFoldDB" id="T1FHV6"/>
<dbReference type="InParanoid" id="T1FHV6"/>
<sequence>MRRMKKAVVICLLLAVLAQVESFGQGRSFNSDGYKDDHNGVRAQGDDAADDDLAVEDGAADDDAADDDSADDDAADDDSVEDDQAADDDSADDDFSSASGELPVEPDTTLESDFDCEINNPCLKFGPFFERTFFPAKD</sequence>
<dbReference type="Proteomes" id="UP000015101">
    <property type="component" value="Unassembled WGS sequence"/>
</dbReference>
<feature type="region of interest" description="Disordered" evidence="1">
    <location>
        <begin position="25"/>
        <end position="113"/>
    </location>
</feature>
<name>T1FHV6_HELRO</name>
<keyword evidence="2" id="KW-0732">Signal</keyword>
<proteinExistence type="predicted"/>
<evidence type="ECO:0000256" key="2">
    <source>
        <dbReference type="SAM" id="SignalP"/>
    </source>
</evidence>